<keyword evidence="2 8" id="KW-0479">Metal-binding</keyword>
<comment type="cofactor">
    <cofactor evidence="8">
        <name>a divalent metal cation</name>
        <dbReference type="ChEBI" id="CHEBI:60240"/>
    </cofactor>
    <text evidence="8">Binds 1 divalent metal cation per subunit.</text>
</comment>
<feature type="binding site" evidence="8">
    <location>
        <position position="189"/>
    </location>
    <ligand>
        <name>Zn(2+)</name>
        <dbReference type="ChEBI" id="CHEBI:29105"/>
    </ligand>
</feature>
<dbReference type="Gene3D" id="3.20.20.140">
    <property type="entry name" value="Metal-dependent hydrolases"/>
    <property type="match status" value="1"/>
</dbReference>
<keyword evidence="4 5" id="KW-0119">Carbohydrate metabolism</keyword>
<evidence type="ECO:0000256" key="6">
    <source>
        <dbReference type="PIRSR" id="PIRSR038994-1"/>
    </source>
</evidence>
<evidence type="ECO:0000256" key="5">
    <source>
        <dbReference type="PIRNR" id="PIRNR038994"/>
    </source>
</evidence>
<dbReference type="PANTHER" id="PTHR11113">
    <property type="entry name" value="N-ACETYLGLUCOSAMINE-6-PHOSPHATE DEACETYLASE"/>
    <property type="match status" value="1"/>
</dbReference>
<evidence type="ECO:0000256" key="2">
    <source>
        <dbReference type="ARBA" id="ARBA00022723"/>
    </source>
</evidence>
<dbReference type="GO" id="GO:0006046">
    <property type="term" value="P:N-acetylglucosamine catabolic process"/>
    <property type="evidence" value="ECO:0007669"/>
    <property type="project" value="TreeGrafter"/>
</dbReference>
<feature type="domain" description="Amidohydrolase-related" evidence="9">
    <location>
        <begin position="47"/>
        <end position="361"/>
    </location>
</feature>
<dbReference type="OrthoDB" id="9776488at2"/>
<dbReference type="SUPFAM" id="SSF51338">
    <property type="entry name" value="Composite domain of metallo-dependent hydrolases"/>
    <property type="match status" value="1"/>
</dbReference>
<organism evidence="10 11">
    <name type="scientific">Blautia argi</name>
    <dbReference type="NCBI Taxonomy" id="1912897"/>
    <lineage>
        <taxon>Bacteria</taxon>
        <taxon>Bacillati</taxon>
        <taxon>Bacillota</taxon>
        <taxon>Clostridia</taxon>
        <taxon>Lachnospirales</taxon>
        <taxon>Lachnospiraceae</taxon>
        <taxon>Blautia</taxon>
    </lineage>
</organism>
<evidence type="ECO:0000313" key="11">
    <source>
        <dbReference type="Proteomes" id="UP000250003"/>
    </source>
</evidence>
<dbReference type="Pfam" id="PF01979">
    <property type="entry name" value="Amidohydro_1"/>
    <property type="match status" value="1"/>
</dbReference>
<dbReference type="EMBL" id="CP030280">
    <property type="protein sequence ID" value="AWY96831.1"/>
    <property type="molecule type" value="Genomic_DNA"/>
</dbReference>
<dbReference type="InterPro" id="IPR003764">
    <property type="entry name" value="GlcNAc_6-P_deAcase"/>
</dbReference>
<feature type="active site" description="Proton donor/acceptor" evidence="6">
    <location>
        <position position="268"/>
    </location>
</feature>
<dbReference type="KEGG" id="blau:DQQ01_00075"/>
<feature type="binding site" evidence="7">
    <location>
        <position position="135"/>
    </location>
    <ligand>
        <name>substrate</name>
    </ligand>
</feature>
<keyword evidence="3 5" id="KW-0378">Hydrolase</keyword>
<feature type="binding site" evidence="7">
    <location>
        <position position="245"/>
    </location>
    <ligand>
        <name>substrate</name>
    </ligand>
</feature>
<evidence type="ECO:0000313" key="10">
    <source>
        <dbReference type="EMBL" id="AWY96831.1"/>
    </source>
</evidence>
<dbReference type="Proteomes" id="UP000250003">
    <property type="component" value="Chromosome"/>
</dbReference>
<name>A0A2Z4U728_9FIRM</name>
<dbReference type="InterPro" id="IPR032466">
    <property type="entry name" value="Metal_Hydrolase"/>
</dbReference>
<keyword evidence="11" id="KW-1185">Reference proteome</keyword>
<evidence type="ECO:0000256" key="4">
    <source>
        <dbReference type="ARBA" id="ARBA00023277"/>
    </source>
</evidence>
<dbReference type="GO" id="GO:0008448">
    <property type="term" value="F:N-acetylglucosamine-6-phosphate deacetylase activity"/>
    <property type="evidence" value="ECO:0007669"/>
    <property type="project" value="UniProtKB-EC"/>
</dbReference>
<feature type="binding site" evidence="7">
    <location>
        <begin position="213"/>
        <end position="214"/>
    </location>
    <ligand>
        <name>substrate</name>
    </ligand>
</feature>
<dbReference type="Gene3D" id="2.30.40.10">
    <property type="entry name" value="Urease, subunit C, domain 1"/>
    <property type="match status" value="1"/>
</dbReference>
<feature type="binding site" evidence="8">
    <location>
        <position position="124"/>
    </location>
    <ligand>
        <name>Zn(2+)</name>
        <dbReference type="ChEBI" id="CHEBI:29105"/>
    </ligand>
</feature>
<feature type="binding site" evidence="8">
    <location>
        <position position="210"/>
    </location>
    <ligand>
        <name>Zn(2+)</name>
        <dbReference type="ChEBI" id="CHEBI:29105"/>
    </ligand>
</feature>
<protein>
    <submittedName>
        <fullName evidence="10">N-acetylglucosamine-6-phosphate deacetylase</fullName>
        <ecNumber evidence="10">3.5.1.25</ecNumber>
    </submittedName>
</protein>
<evidence type="ECO:0000259" key="9">
    <source>
        <dbReference type="Pfam" id="PF01979"/>
    </source>
</evidence>
<dbReference type="EC" id="3.5.1.25" evidence="10"/>
<evidence type="ECO:0000256" key="1">
    <source>
        <dbReference type="ARBA" id="ARBA00010716"/>
    </source>
</evidence>
<reference evidence="11" key="1">
    <citation type="submission" date="2018-06" db="EMBL/GenBank/DDBJ databases">
        <title>Description of Blautia argi sp. nov., a new anaerobic isolated from dog feces.</title>
        <authorList>
            <person name="Chang Y.-H."/>
            <person name="Paek J."/>
            <person name="Shin Y."/>
        </authorList>
    </citation>
    <scope>NUCLEOTIDE SEQUENCE [LARGE SCALE GENOMIC DNA]</scope>
    <source>
        <strain evidence="11">KCTC 15426</strain>
    </source>
</reference>
<dbReference type="NCBIfam" id="TIGR00221">
    <property type="entry name" value="nagA"/>
    <property type="match status" value="1"/>
</dbReference>
<accession>A0A2Z4U728</accession>
<feature type="binding site" evidence="7">
    <location>
        <position position="221"/>
    </location>
    <ligand>
        <name>substrate</name>
    </ligand>
</feature>
<comment type="similarity">
    <text evidence="1 5">Belongs to the metallo-dependent hydrolases superfamily. NagA family.</text>
</comment>
<dbReference type="PIRSF" id="PIRSF038994">
    <property type="entry name" value="NagA"/>
    <property type="match status" value="1"/>
</dbReference>
<gene>
    <name evidence="10" type="primary">nagA</name>
    <name evidence="10" type="ORF">DQQ01_00075</name>
</gene>
<evidence type="ECO:0000256" key="7">
    <source>
        <dbReference type="PIRSR" id="PIRSR038994-2"/>
    </source>
</evidence>
<dbReference type="InterPro" id="IPR006680">
    <property type="entry name" value="Amidohydro-rel"/>
</dbReference>
<proteinExistence type="inferred from homology"/>
<dbReference type="CDD" id="cd00854">
    <property type="entry name" value="NagA"/>
    <property type="match status" value="1"/>
</dbReference>
<dbReference type="GO" id="GO:0046872">
    <property type="term" value="F:metal ion binding"/>
    <property type="evidence" value="ECO:0007669"/>
    <property type="project" value="UniProtKB-KW"/>
</dbReference>
<dbReference type="AlphaFoldDB" id="A0A2Z4U728"/>
<dbReference type="PANTHER" id="PTHR11113:SF14">
    <property type="entry name" value="N-ACETYLGLUCOSAMINE-6-PHOSPHATE DEACETYLASE"/>
    <property type="match status" value="1"/>
</dbReference>
<dbReference type="RefSeq" id="WP_111917704.1">
    <property type="nucleotide sequence ID" value="NZ_CAUWHR010000063.1"/>
</dbReference>
<dbReference type="InterPro" id="IPR011059">
    <property type="entry name" value="Metal-dep_hydrolase_composite"/>
</dbReference>
<feature type="binding site" evidence="7">
    <location>
        <begin position="301"/>
        <end position="303"/>
    </location>
    <ligand>
        <name>substrate</name>
    </ligand>
</feature>
<evidence type="ECO:0000256" key="8">
    <source>
        <dbReference type="PIRSR" id="PIRSR038994-3"/>
    </source>
</evidence>
<sequence length="367" mass="40022">MIMKNGLVFQEDGTFCQKDLYVENGKFVATEAEVTDKTEFDASGLKIIPGLVDVHSHGAFGHDFCDADPEGLKVTLKYEKEHGITSYCPTSMTLDKERLLDIFATAGKVEESPELARIIGINMEGPLIDIKKKGAQAGDYIRVPDASFFRKCNEASGNRIKLVTLAPNVDKAFEFIEEVKDEVMVSIGHTTANYDCAKKAMDLGAKHVTHLYNAMPPFAHRDPGVVGAACDTPDCMVELICDGFHIHPSTIRTTFKMFGDERVVLISDSMMATGMPNGKYELGGQEVTMKDRFAALADGTIAGSATNLFDCMKNAMKFGIPEAAAIFAATRNPAKSIGVYDKVGSLTPGKYADMVLVDENYEIKQVI</sequence>
<evidence type="ECO:0000256" key="3">
    <source>
        <dbReference type="ARBA" id="ARBA00022801"/>
    </source>
</evidence>
<dbReference type="SUPFAM" id="SSF51556">
    <property type="entry name" value="Metallo-dependent hydrolases"/>
    <property type="match status" value="1"/>
</dbReference>